<evidence type="ECO:0000259" key="11">
    <source>
        <dbReference type="PROSITE" id="PS50011"/>
    </source>
</evidence>
<dbReference type="Pfam" id="PF00069">
    <property type="entry name" value="Pkinase"/>
    <property type="match status" value="1"/>
</dbReference>
<feature type="binding site" evidence="9">
    <location>
        <position position="75"/>
    </location>
    <ligand>
        <name>ATP</name>
        <dbReference type="ChEBI" id="CHEBI:30616"/>
    </ligand>
</feature>
<organism evidence="13">
    <name type="scientific">Clastoptera arizonana</name>
    <name type="common">Arizona spittle bug</name>
    <dbReference type="NCBI Taxonomy" id="38151"/>
    <lineage>
        <taxon>Eukaryota</taxon>
        <taxon>Metazoa</taxon>
        <taxon>Ecdysozoa</taxon>
        <taxon>Arthropoda</taxon>
        <taxon>Hexapoda</taxon>
        <taxon>Insecta</taxon>
        <taxon>Pterygota</taxon>
        <taxon>Neoptera</taxon>
        <taxon>Paraneoptera</taxon>
        <taxon>Hemiptera</taxon>
        <taxon>Auchenorrhyncha</taxon>
        <taxon>Cercopoidea</taxon>
        <taxon>Clastopteridae</taxon>
        <taxon>Clastoptera</taxon>
    </lineage>
</organism>
<keyword evidence="5" id="KW-0418">Kinase</keyword>
<dbReference type="PROSITE" id="PS00108">
    <property type="entry name" value="PROTEIN_KINASE_ST"/>
    <property type="match status" value="1"/>
</dbReference>
<feature type="domain" description="Protein kinase" evidence="11">
    <location>
        <begin position="46"/>
        <end position="300"/>
    </location>
</feature>
<dbReference type="SUPFAM" id="SSF56112">
    <property type="entry name" value="Protein kinase-like (PK-like)"/>
    <property type="match status" value="1"/>
</dbReference>
<dbReference type="InterPro" id="IPR000719">
    <property type="entry name" value="Prot_kinase_dom"/>
</dbReference>
<dbReference type="PANTHER" id="PTHR24353">
    <property type="entry name" value="CYCLIC NUCLEOTIDE-DEPENDENT PROTEIN KINASE"/>
    <property type="match status" value="1"/>
</dbReference>
<evidence type="ECO:0000256" key="3">
    <source>
        <dbReference type="ARBA" id="ARBA00022679"/>
    </source>
</evidence>
<dbReference type="EC" id="2.7.11.11" evidence="1"/>
<evidence type="ECO:0000256" key="6">
    <source>
        <dbReference type="ARBA" id="ARBA00022840"/>
    </source>
</evidence>
<evidence type="ECO:0000256" key="4">
    <source>
        <dbReference type="ARBA" id="ARBA00022741"/>
    </source>
</evidence>
<dbReference type="PROSITE" id="PS00107">
    <property type="entry name" value="PROTEIN_KINASE_ATP"/>
    <property type="match status" value="1"/>
</dbReference>
<dbReference type="AlphaFoldDB" id="A0A1B6DGN0"/>
<evidence type="ECO:0000259" key="12">
    <source>
        <dbReference type="PROSITE" id="PS51285"/>
    </source>
</evidence>
<evidence type="ECO:0000256" key="7">
    <source>
        <dbReference type="ARBA" id="ARBA00047292"/>
    </source>
</evidence>
<dbReference type="PROSITE" id="PS50011">
    <property type="entry name" value="PROTEIN_KINASE_DOM"/>
    <property type="match status" value="1"/>
</dbReference>
<keyword evidence="6 9" id="KW-0067">ATP-binding</keyword>
<dbReference type="InterPro" id="IPR008271">
    <property type="entry name" value="Ser/Thr_kinase_AS"/>
</dbReference>
<name>A0A1B6DGN0_9HEMI</name>
<dbReference type="PROSITE" id="PS51285">
    <property type="entry name" value="AGC_KINASE_CTER"/>
    <property type="match status" value="1"/>
</dbReference>
<evidence type="ECO:0000256" key="1">
    <source>
        <dbReference type="ARBA" id="ARBA00012444"/>
    </source>
</evidence>
<dbReference type="PANTHER" id="PTHR24353:SF153">
    <property type="entry name" value="CAMP-DEPENDENT PROTEIN KINASE CATALYTIC SUBUNIT 1"/>
    <property type="match status" value="1"/>
</dbReference>
<dbReference type="Gene3D" id="1.10.510.10">
    <property type="entry name" value="Transferase(Phosphotransferase) domain 1"/>
    <property type="match status" value="1"/>
</dbReference>
<evidence type="ECO:0000256" key="2">
    <source>
        <dbReference type="ARBA" id="ARBA00022527"/>
    </source>
</evidence>
<dbReference type="InterPro" id="IPR011009">
    <property type="entry name" value="Kinase-like_dom_sf"/>
</dbReference>
<keyword evidence="3" id="KW-0808">Transferase</keyword>
<comment type="catalytic activity">
    <reaction evidence="8">
        <text>L-seryl-[protein] + ATP = O-phospho-L-seryl-[protein] + ADP + H(+)</text>
        <dbReference type="Rhea" id="RHEA:17989"/>
        <dbReference type="Rhea" id="RHEA-COMP:9863"/>
        <dbReference type="Rhea" id="RHEA-COMP:11604"/>
        <dbReference type="ChEBI" id="CHEBI:15378"/>
        <dbReference type="ChEBI" id="CHEBI:29999"/>
        <dbReference type="ChEBI" id="CHEBI:30616"/>
        <dbReference type="ChEBI" id="CHEBI:83421"/>
        <dbReference type="ChEBI" id="CHEBI:456216"/>
        <dbReference type="EC" id="2.7.11.11"/>
    </reaction>
</comment>
<dbReference type="GO" id="GO:0005634">
    <property type="term" value="C:nucleus"/>
    <property type="evidence" value="ECO:0007669"/>
    <property type="project" value="TreeGrafter"/>
</dbReference>
<gene>
    <name evidence="13" type="ORF">g.2497</name>
</gene>
<dbReference type="InterPro" id="IPR017441">
    <property type="entry name" value="Protein_kinase_ATP_BS"/>
</dbReference>
<evidence type="ECO:0000256" key="8">
    <source>
        <dbReference type="ARBA" id="ARBA00047454"/>
    </source>
</evidence>
<dbReference type="GO" id="GO:0005952">
    <property type="term" value="C:cAMP-dependent protein kinase complex"/>
    <property type="evidence" value="ECO:0007669"/>
    <property type="project" value="TreeGrafter"/>
</dbReference>
<comment type="similarity">
    <text evidence="10">Belongs to the protein kinase superfamily.</text>
</comment>
<protein>
    <recommendedName>
        <fullName evidence="1">cAMP-dependent protein kinase</fullName>
        <ecNumber evidence="1">2.7.11.11</ecNumber>
    </recommendedName>
</protein>
<feature type="domain" description="AGC-kinase C-terminal" evidence="12">
    <location>
        <begin position="301"/>
        <end position="327"/>
    </location>
</feature>
<comment type="catalytic activity">
    <reaction evidence="7">
        <text>L-threonyl-[protein] + ATP = O-phospho-L-threonyl-[protein] + ADP + H(+)</text>
        <dbReference type="Rhea" id="RHEA:46608"/>
        <dbReference type="Rhea" id="RHEA-COMP:11060"/>
        <dbReference type="Rhea" id="RHEA-COMP:11605"/>
        <dbReference type="ChEBI" id="CHEBI:15378"/>
        <dbReference type="ChEBI" id="CHEBI:30013"/>
        <dbReference type="ChEBI" id="CHEBI:30616"/>
        <dbReference type="ChEBI" id="CHEBI:61977"/>
        <dbReference type="ChEBI" id="CHEBI:456216"/>
        <dbReference type="EC" id="2.7.11.11"/>
    </reaction>
</comment>
<evidence type="ECO:0000256" key="10">
    <source>
        <dbReference type="RuleBase" id="RU000304"/>
    </source>
</evidence>
<dbReference type="GO" id="GO:0005829">
    <property type="term" value="C:cytosol"/>
    <property type="evidence" value="ECO:0007669"/>
    <property type="project" value="TreeGrafter"/>
</dbReference>
<keyword evidence="2 10" id="KW-0723">Serine/threonine-protein kinase</keyword>
<dbReference type="FunFam" id="1.10.510.10:FF:000210">
    <property type="entry name" value="Non-specific serine/threonine protein kinase"/>
    <property type="match status" value="1"/>
</dbReference>
<dbReference type="SMART" id="SM00220">
    <property type="entry name" value="S_TKc"/>
    <property type="match status" value="1"/>
</dbReference>
<proteinExistence type="inferred from homology"/>
<dbReference type="EMBL" id="GEDC01012480">
    <property type="protein sequence ID" value="JAS24818.1"/>
    <property type="molecule type" value="Transcribed_RNA"/>
</dbReference>
<keyword evidence="4 9" id="KW-0547">Nucleotide-binding</keyword>
<dbReference type="GO" id="GO:0004691">
    <property type="term" value="F:cAMP-dependent protein kinase activity"/>
    <property type="evidence" value="ECO:0007669"/>
    <property type="project" value="UniProtKB-EC"/>
</dbReference>
<evidence type="ECO:0000313" key="13">
    <source>
        <dbReference type="EMBL" id="JAS24818.1"/>
    </source>
</evidence>
<evidence type="ECO:0000256" key="5">
    <source>
        <dbReference type="ARBA" id="ARBA00022777"/>
    </source>
</evidence>
<dbReference type="InterPro" id="IPR000961">
    <property type="entry name" value="AGC-kinase_C"/>
</dbReference>
<reference evidence="13" key="1">
    <citation type="submission" date="2015-12" db="EMBL/GenBank/DDBJ databases">
        <title>De novo transcriptome assembly of four potential Pierce s Disease insect vectors from Arizona vineyards.</title>
        <authorList>
            <person name="Tassone E.E."/>
        </authorList>
    </citation>
    <scope>NUCLEOTIDE SEQUENCE</scope>
</reference>
<accession>A0A1B6DGN0</accession>
<dbReference type="Gene3D" id="3.30.200.20">
    <property type="entry name" value="Phosphorylase Kinase, domain 1"/>
    <property type="match status" value="1"/>
</dbReference>
<dbReference type="GO" id="GO:0005524">
    <property type="term" value="F:ATP binding"/>
    <property type="evidence" value="ECO:0007669"/>
    <property type="project" value="UniProtKB-UniRule"/>
</dbReference>
<evidence type="ECO:0000256" key="9">
    <source>
        <dbReference type="PROSITE-ProRule" id="PRU10141"/>
    </source>
</evidence>
<sequence length="327" mass="37984">MSVGKFPLTGPLEIDNYDEFLEKSKVNFNDAWSDWSKKSDVTIADFDILKVIGKGSFGNVVLGTFKRNGINYAIKILNKNYLLEKLMVNSTMNEKKILQSINFPFLVSLDYFFVDFKNIYFVMPFITGGEFHQYLLGVGEINENDAKFYSSQMVLAIEYLHFLGLAHRDIKPENVLLDSTGYIKITDYSFCKKLCFRTWSFVGTPYYMAPEILNEKGYDSSVDWWSLGIIIYEMVFGQVPFYDENISLVYNMIKNNSFYIPLKFSKELTNLLEKLLTKDPSKRLGNLKNGAKDVKEHQWFTGIDWKLILNRKIQAPFQPKVEFNNCH</sequence>